<evidence type="ECO:0000259" key="3">
    <source>
        <dbReference type="PROSITE" id="PS51186"/>
    </source>
</evidence>
<dbReference type="EC" id="2.3.-.-" evidence="4"/>
<keyword evidence="2 4" id="KW-0012">Acyltransferase</keyword>
<evidence type="ECO:0000256" key="2">
    <source>
        <dbReference type="ARBA" id="ARBA00023315"/>
    </source>
</evidence>
<dbReference type="InterPro" id="IPR016181">
    <property type="entry name" value="Acyl_CoA_acyltransferase"/>
</dbReference>
<dbReference type="CDD" id="cd04301">
    <property type="entry name" value="NAT_SF"/>
    <property type="match status" value="1"/>
</dbReference>
<dbReference type="SUPFAM" id="SSF55729">
    <property type="entry name" value="Acyl-CoA N-acyltransferases (Nat)"/>
    <property type="match status" value="1"/>
</dbReference>
<dbReference type="Pfam" id="PF00583">
    <property type="entry name" value="Acetyltransf_1"/>
    <property type="match status" value="1"/>
</dbReference>
<accession>A0ABW0JAF5</accession>
<feature type="domain" description="N-acetyltransferase" evidence="3">
    <location>
        <begin position="19"/>
        <end position="163"/>
    </location>
</feature>
<comment type="caution">
    <text evidence="4">The sequence shown here is derived from an EMBL/GenBank/DDBJ whole genome shotgun (WGS) entry which is preliminary data.</text>
</comment>
<dbReference type="InterPro" id="IPR000182">
    <property type="entry name" value="GNAT_dom"/>
</dbReference>
<dbReference type="GO" id="GO:0016746">
    <property type="term" value="F:acyltransferase activity"/>
    <property type="evidence" value="ECO:0007669"/>
    <property type="project" value="UniProtKB-KW"/>
</dbReference>
<dbReference type="PANTHER" id="PTHR43072:SF23">
    <property type="entry name" value="UPF0039 PROTEIN C11D3.02C"/>
    <property type="match status" value="1"/>
</dbReference>
<dbReference type="EMBL" id="JBHSMP010000016">
    <property type="protein sequence ID" value="MFC5430018.1"/>
    <property type="molecule type" value="Genomic_DNA"/>
</dbReference>
<evidence type="ECO:0000256" key="1">
    <source>
        <dbReference type="ARBA" id="ARBA00022679"/>
    </source>
</evidence>
<dbReference type="PANTHER" id="PTHR43072">
    <property type="entry name" value="N-ACETYLTRANSFERASE"/>
    <property type="match status" value="1"/>
</dbReference>
<keyword evidence="5" id="KW-1185">Reference proteome</keyword>
<organism evidence="4 5">
    <name type="scientific">Paraburkholderia denitrificans</name>
    <dbReference type="NCBI Taxonomy" id="694025"/>
    <lineage>
        <taxon>Bacteria</taxon>
        <taxon>Pseudomonadati</taxon>
        <taxon>Pseudomonadota</taxon>
        <taxon>Betaproteobacteria</taxon>
        <taxon>Burkholderiales</taxon>
        <taxon>Burkholderiaceae</taxon>
        <taxon>Paraburkholderia</taxon>
    </lineage>
</organism>
<keyword evidence="1 4" id="KW-0808">Transferase</keyword>
<proteinExistence type="predicted"/>
<gene>
    <name evidence="4" type="ORF">ACFPTO_14580</name>
</gene>
<name>A0ABW0JAF5_9BURK</name>
<dbReference type="RefSeq" id="WP_377712075.1">
    <property type="nucleotide sequence ID" value="NZ_JBHSMP010000016.1"/>
</dbReference>
<dbReference type="Proteomes" id="UP001596103">
    <property type="component" value="Unassembled WGS sequence"/>
</dbReference>
<dbReference type="Gene3D" id="3.40.630.30">
    <property type="match status" value="1"/>
</dbReference>
<reference evidence="5" key="1">
    <citation type="journal article" date="2019" name="Int. J. Syst. Evol. Microbiol.">
        <title>The Global Catalogue of Microorganisms (GCM) 10K type strain sequencing project: providing services to taxonomists for standard genome sequencing and annotation.</title>
        <authorList>
            <consortium name="The Broad Institute Genomics Platform"/>
            <consortium name="The Broad Institute Genome Sequencing Center for Infectious Disease"/>
            <person name="Wu L."/>
            <person name="Ma J."/>
        </authorList>
    </citation>
    <scope>NUCLEOTIDE SEQUENCE [LARGE SCALE GENOMIC DNA]</scope>
    <source>
        <strain evidence="5">CCUG 56042</strain>
    </source>
</reference>
<dbReference type="PROSITE" id="PS51186">
    <property type="entry name" value="GNAT"/>
    <property type="match status" value="1"/>
</dbReference>
<evidence type="ECO:0000313" key="4">
    <source>
        <dbReference type="EMBL" id="MFC5430018.1"/>
    </source>
</evidence>
<protein>
    <submittedName>
        <fullName evidence="4">GNAT family N-acetyltransferase</fullName>
        <ecNumber evidence="4">2.3.-.-</ecNumber>
    </submittedName>
</protein>
<sequence length="176" mass="19562">MSNHSIVHCTFDRHADAILEIFNDAILNSTALYEYKVRTLQTMASWFDTKRAGGFPVIGVEDHDGKLLAFGSYGSFRPFPANKYTVEHSVYVHKDQRGRGLGRVVMQEIIAAARQNGLHTLIGGIDSTNAGSIALHERLGFRHVGTLPHVGFKFGRWLDLAFYQLLLDTPAHPVDG</sequence>
<evidence type="ECO:0000313" key="5">
    <source>
        <dbReference type="Proteomes" id="UP001596103"/>
    </source>
</evidence>